<feature type="region of interest" description="Disordered" evidence="7">
    <location>
        <begin position="1"/>
        <end position="20"/>
    </location>
</feature>
<proteinExistence type="predicted"/>
<evidence type="ECO:0000256" key="1">
    <source>
        <dbReference type="ARBA" id="ARBA00004123"/>
    </source>
</evidence>
<dbReference type="GO" id="GO:0030154">
    <property type="term" value="P:cell differentiation"/>
    <property type="evidence" value="ECO:0007669"/>
    <property type="project" value="TreeGrafter"/>
</dbReference>
<dbReference type="Ensembl" id="ENSSFOT00015019969.2">
    <property type="protein sequence ID" value="ENSSFOP00015019741.1"/>
    <property type="gene ID" value="ENSSFOG00015012702.2"/>
</dbReference>
<evidence type="ECO:0000313" key="11">
    <source>
        <dbReference type="Proteomes" id="UP000034805"/>
    </source>
</evidence>
<dbReference type="RefSeq" id="XP_018606695.1">
    <property type="nucleotide sequence ID" value="XM_018751179.2"/>
</dbReference>
<dbReference type="GeneID" id="108933828"/>
<dbReference type="InterPro" id="IPR050394">
    <property type="entry name" value="Homeobox_NK-like"/>
</dbReference>
<dbReference type="SUPFAM" id="SSF46689">
    <property type="entry name" value="Homeodomain-like"/>
    <property type="match status" value="1"/>
</dbReference>
<dbReference type="PROSITE" id="PS50071">
    <property type="entry name" value="HOMEOBOX_2"/>
    <property type="match status" value="1"/>
</dbReference>
<dbReference type="CDD" id="cd00086">
    <property type="entry name" value="homeodomain"/>
    <property type="match status" value="1"/>
</dbReference>
<evidence type="ECO:0000256" key="2">
    <source>
        <dbReference type="ARBA" id="ARBA00023125"/>
    </source>
</evidence>
<evidence type="ECO:0000313" key="9">
    <source>
        <dbReference type="EMBL" id="KPP67279.1"/>
    </source>
</evidence>
<organism evidence="9 11">
    <name type="scientific">Scleropages formosus</name>
    <name type="common">Asian bonytongue</name>
    <name type="synonym">Osteoglossum formosum</name>
    <dbReference type="NCBI Taxonomy" id="113540"/>
    <lineage>
        <taxon>Eukaryota</taxon>
        <taxon>Metazoa</taxon>
        <taxon>Chordata</taxon>
        <taxon>Craniata</taxon>
        <taxon>Vertebrata</taxon>
        <taxon>Euteleostomi</taxon>
        <taxon>Actinopterygii</taxon>
        <taxon>Neopterygii</taxon>
        <taxon>Teleostei</taxon>
        <taxon>Osteoglossocephala</taxon>
        <taxon>Osteoglossomorpha</taxon>
        <taxon>Osteoglossiformes</taxon>
        <taxon>Osteoglossidae</taxon>
        <taxon>Scleropages</taxon>
    </lineage>
</organism>
<feature type="DNA-binding region" description="Homeobox" evidence="5">
    <location>
        <begin position="122"/>
        <end position="181"/>
    </location>
</feature>
<dbReference type="AlphaFoldDB" id="A0A0P7U013"/>
<evidence type="ECO:0000256" key="6">
    <source>
        <dbReference type="RuleBase" id="RU000682"/>
    </source>
</evidence>
<evidence type="ECO:0000256" key="4">
    <source>
        <dbReference type="ARBA" id="ARBA00023242"/>
    </source>
</evidence>
<dbReference type="GO" id="GO:0000981">
    <property type="term" value="F:DNA-binding transcription factor activity, RNA polymerase II-specific"/>
    <property type="evidence" value="ECO:0007669"/>
    <property type="project" value="InterPro"/>
</dbReference>
<dbReference type="GO" id="GO:0050767">
    <property type="term" value="P:regulation of neurogenesis"/>
    <property type="evidence" value="ECO:0007669"/>
    <property type="project" value="Ensembl"/>
</dbReference>
<feature type="domain" description="Homeobox" evidence="8">
    <location>
        <begin position="120"/>
        <end position="180"/>
    </location>
</feature>
<evidence type="ECO:0000256" key="3">
    <source>
        <dbReference type="ARBA" id="ARBA00023155"/>
    </source>
</evidence>
<dbReference type="PRINTS" id="PR00024">
    <property type="entry name" value="HOMEOBOX"/>
</dbReference>
<keyword evidence="2 5" id="KW-0238">DNA-binding</keyword>
<keyword evidence="3 5" id="KW-0371">Homeobox</keyword>
<sequence>MIKRSDTARRSRAARPTPSFWKFPRESWTRLRRRARVSMQAEKVPEVTKTAFYIADILDPAKFNGRQSGTRSRGPFSAQQCGAEAEGRQEREEKGSCPDSSPQQAHASPSGRTREQSRCRNRRRIRTAFTLEQLRVLESSFRNSRYLSVLERYGIAAALRLSETQVKIWFQNRRTKWKKERGSSAAEERDHSAPRAAPPPQRVPAHHHHSSSSYYYYRYYYHPGPSWEGPVSPCSLVGGALGRRVF</sequence>
<dbReference type="CTD" id="352939"/>
<dbReference type="EMBL" id="JARO02005138">
    <property type="protein sequence ID" value="KPP67279.1"/>
    <property type="molecule type" value="Genomic_DNA"/>
</dbReference>
<dbReference type="PROSITE" id="PS00027">
    <property type="entry name" value="HOMEOBOX_1"/>
    <property type="match status" value="1"/>
</dbReference>
<feature type="compositionally biased region" description="Polar residues" evidence="7">
    <location>
        <begin position="98"/>
        <end position="111"/>
    </location>
</feature>
<evidence type="ECO:0000256" key="5">
    <source>
        <dbReference type="PROSITE-ProRule" id="PRU00108"/>
    </source>
</evidence>
<dbReference type="Proteomes" id="UP000694397">
    <property type="component" value="Chromosome 6"/>
</dbReference>
<keyword evidence="12" id="KW-1185">Reference proteome</keyword>
<dbReference type="InterPro" id="IPR017970">
    <property type="entry name" value="Homeobox_CS"/>
</dbReference>
<dbReference type="Pfam" id="PF00046">
    <property type="entry name" value="Homeodomain"/>
    <property type="match status" value="1"/>
</dbReference>
<dbReference type="InterPro" id="IPR020479">
    <property type="entry name" value="HD_metazoa"/>
</dbReference>
<feature type="region of interest" description="Disordered" evidence="7">
    <location>
        <begin position="179"/>
        <end position="207"/>
    </location>
</feature>
<dbReference type="Gene3D" id="1.10.10.60">
    <property type="entry name" value="Homeodomain-like"/>
    <property type="match status" value="1"/>
</dbReference>
<gene>
    <name evidence="10" type="primary">pnx</name>
    <name evidence="9" type="ORF">Z043_114150</name>
</gene>
<comment type="subcellular location">
    <subcellularLocation>
        <location evidence="1 5 6">Nucleus</location>
    </subcellularLocation>
</comment>
<reference evidence="10 12" key="2">
    <citation type="submission" date="2019-04" db="EMBL/GenBank/DDBJ databases">
        <authorList>
            <consortium name="Wellcome Sanger Institute Data Sharing"/>
        </authorList>
    </citation>
    <scope>NUCLEOTIDE SEQUENCE [LARGE SCALE GENOMIC DNA]</scope>
</reference>
<dbReference type="Proteomes" id="UP000034805">
    <property type="component" value="Unassembled WGS sequence"/>
</dbReference>
<evidence type="ECO:0000313" key="10">
    <source>
        <dbReference type="Ensembl" id="ENSSFOP00015019741.1"/>
    </source>
</evidence>
<feature type="compositionally biased region" description="Basic and acidic residues" evidence="7">
    <location>
        <begin position="180"/>
        <end position="193"/>
    </location>
</feature>
<evidence type="ECO:0000256" key="7">
    <source>
        <dbReference type="SAM" id="MobiDB-lite"/>
    </source>
</evidence>
<name>A0A0P7U013_SCLFO</name>
<dbReference type="OrthoDB" id="6159439at2759"/>
<dbReference type="InterPro" id="IPR001356">
    <property type="entry name" value="HD"/>
</dbReference>
<dbReference type="GO" id="GO:0045892">
    <property type="term" value="P:negative regulation of DNA-templated transcription"/>
    <property type="evidence" value="ECO:0007669"/>
    <property type="project" value="Ensembl"/>
</dbReference>
<dbReference type="KEGG" id="sfm:108933828"/>
<keyword evidence="4 5" id="KW-0539">Nucleus</keyword>
<feature type="compositionally biased region" description="Basic and acidic residues" evidence="7">
    <location>
        <begin position="85"/>
        <end position="96"/>
    </location>
</feature>
<dbReference type="GO" id="GO:0000978">
    <property type="term" value="F:RNA polymerase II cis-regulatory region sequence-specific DNA binding"/>
    <property type="evidence" value="ECO:0007669"/>
    <property type="project" value="TreeGrafter"/>
</dbReference>
<evidence type="ECO:0000313" key="12">
    <source>
        <dbReference type="Proteomes" id="UP000694397"/>
    </source>
</evidence>
<dbReference type="PANTHER" id="PTHR24340:SF106">
    <property type="entry name" value="HOMEOBOX PROTEIN PNX"/>
    <property type="match status" value="1"/>
</dbReference>
<dbReference type="InterPro" id="IPR009057">
    <property type="entry name" value="Homeodomain-like_sf"/>
</dbReference>
<dbReference type="GO" id="GO:0005634">
    <property type="term" value="C:nucleus"/>
    <property type="evidence" value="ECO:0007669"/>
    <property type="project" value="UniProtKB-SubCell"/>
</dbReference>
<reference evidence="10" key="3">
    <citation type="submission" date="2025-05" db="UniProtKB">
        <authorList>
            <consortium name="Ensembl"/>
        </authorList>
    </citation>
    <scope>IDENTIFICATION</scope>
</reference>
<protein>
    <submittedName>
        <fullName evidence="9 10">Posterior neuron-specific homeobox</fullName>
    </submittedName>
</protein>
<dbReference type="GeneTree" id="ENSGT00940000166967"/>
<reference evidence="9 11" key="1">
    <citation type="submission" date="2015-08" db="EMBL/GenBank/DDBJ databases">
        <title>The genome of the Asian arowana (Scleropages formosus).</title>
        <authorList>
            <person name="Tan M.H."/>
            <person name="Gan H.M."/>
            <person name="Croft L.J."/>
            <person name="Austin C.M."/>
        </authorList>
    </citation>
    <scope>NUCLEOTIDE SEQUENCE [LARGE SCALE GENOMIC DNA]</scope>
    <source>
        <strain evidence="9">Aro1</strain>
    </source>
</reference>
<dbReference type="PANTHER" id="PTHR24340">
    <property type="entry name" value="HOMEOBOX PROTEIN NKX"/>
    <property type="match status" value="1"/>
</dbReference>
<evidence type="ECO:0000259" key="8">
    <source>
        <dbReference type="PROSITE" id="PS50071"/>
    </source>
</evidence>
<accession>A0A0P7U013</accession>
<dbReference type="SMART" id="SM00389">
    <property type="entry name" value="HOX"/>
    <property type="match status" value="1"/>
</dbReference>
<feature type="region of interest" description="Disordered" evidence="7">
    <location>
        <begin position="65"/>
        <end position="121"/>
    </location>
</feature>